<accession>A0A0F7G094</accession>
<protein>
    <submittedName>
        <fullName evidence="2">Siderophore-interacting protein</fullName>
    </submittedName>
</protein>
<dbReference type="PATRIC" id="fig|408015.6.peg.4695"/>
<dbReference type="KEGG" id="sxi:SXIM_46380"/>
<dbReference type="InterPro" id="IPR007037">
    <property type="entry name" value="SIP_rossman_dom"/>
</dbReference>
<dbReference type="RefSeq" id="WP_046725018.1">
    <property type="nucleotide sequence ID" value="NZ_CP009922.3"/>
</dbReference>
<name>A0A0F7G094_9ACTN</name>
<evidence type="ECO:0000259" key="1">
    <source>
        <dbReference type="Pfam" id="PF04954"/>
    </source>
</evidence>
<dbReference type="HOGENOM" id="CLU_1767067_0_0_11"/>
<dbReference type="InterPro" id="IPR039261">
    <property type="entry name" value="FNR_nucleotide-bd"/>
</dbReference>
<feature type="domain" description="SIP-like Rossmann fold" evidence="1">
    <location>
        <begin position="70"/>
        <end position="142"/>
    </location>
</feature>
<organism evidence="2 3">
    <name type="scientific">Streptomyces xiamenensis</name>
    <dbReference type="NCBI Taxonomy" id="408015"/>
    <lineage>
        <taxon>Bacteria</taxon>
        <taxon>Bacillati</taxon>
        <taxon>Actinomycetota</taxon>
        <taxon>Actinomycetes</taxon>
        <taxon>Kitasatosporales</taxon>
        <taxon>Streptomycetaceae</taxon>
        <taxon>Streptomyces</taxon>
    </lineage>
</organism>
<gene>
    <name evidence="2" type="ORF">SXIM_46380</name>
</gene>
<proteinExistence type="predicted"/>
<dbReference type="Proteomes" id="UP000034034">
    <property type="component" value="Chromosome"/>
</dbReference>
<dbReference type="EMBL" id="CP009922">
    <property type="protein sequence ID" value="AKG46022.1"/>
    <property type="molecule type" value="Genomic_DNA"/>
</dbReference>
<dbReference type="Gene3D" id="3.40.50.80">
    <property type="entry name" value="Nucleotide-binding domain of ferredoxin-NADP reductase (FNR) module"/>
    <property type="match status" value="1"/>
</dbReference>
<keyword evidence="3" id="KW-1185">Reference proteome</keyword>
<evidence type="ECO:0000313" key="2">
    <source>
        <dbReference type="EMBL" id="AKG46022.1"/>
    </source>
</evidence>
<reference evidence="2" key="1">
    <citation type="submission" date="2019-08" db="EMBL/GenBank/DDBJ databases">
        <title>Complete genome sequence of a mangrove-derived Streptomyces xiamenensis.</title>
        <authorList>
            <person name="Xu J."/>
        </authorList>
    </citation>
    <scope>NUCLEOTIDE SEQUENCE</scope>
    <source>
        <strain evidence="2">318</strain>
    </source>
</reference>
<dbReference type="AlphaFoldDB" id="A0A0F7G094"/>
<evidence type="ECO:0000313" key="3">
    <source>
        <dbReference type="Proteomes" id="UP000034034"/>
    </source>
</evidence>
<sequence length="147" mass="15748">MARTPTFFADYAERRGFVTRVDAVGLVGEGLLRIGSAGEGLRAVEPGPCDVTAFRVAARDFQHCAPETLNPAAGRATVLHRRGQPEALGLVEAEAVGTVARLAPAVAYLAGHGQSVQVQRDLLRTVRGLDRRTIRTQPYWATGRTGL</sequence>
<dbReference type="Pfam" id="PF04954">
    <property type="entry name" value="SIP"/>
    <property type="match status" value="1"/>
</dbReference>
<dbReference type="STRING" id="408015.SXIM_46380"/>